<evidence type="ECO:0000256" key="6">
    <source>
        <dbReference type="ARBA" id="ARBA00022816"/>
    </source>
</evidence>
<gene>
    <name evidence="11" type="ORF">TASK_LOCUS8153</name>
</gene>
<sequence length="89" mass="9837">MSVFKAKVIQSDMKESMQQEAVDACAKAMAENDSPVAVATAVRKHFDERFGPSWTCVVGRDFSSSFAYEKKRHISLSMGGNQVLLFKSS</sequence>
<dbReference type="GO" id="GO:0005634">
    <property type="term" value="C:nucleus"/>
    <property type="evidence" value="ECO:0007669"/>
    <property type="project" value="UniProtKB-SubCell"/>
</dbReference>
<dbReference type="GO" id="GO:0007017">
    <property type="term" value="P:microtubule-based process"/>
    <property type="evidence" value="ECO:0007669"/>
    <property type="project" value="InterPro"/>
</dbReference>
<evidence type="ECO:0000256" key="10">
    <source>
        <dbReference type="RuleBase" id="RU365010"/>
    </source>
</evidence>
<evidence type="ECO:0000256" key="8">
    <source>
        <dbReference type="ARBA" id="ARBA00023212"/>
    </source>
</evidence>
<dbReference type="WBParaSite" id="TASK_0000815201-mRNA-1">
    <property type="protein sequence ID" value="TASK_0000815201-mRNA-1"/>
    <property type="gene ID" value="TASK_0000815201"/>
</dbReference>
<dbReference type="InterPro" id="IPR037177">
    <property type="entry name" value="DLC_sf"/>
</dbReference>
<keyword evidence="5 10" id="KW-0493">Microtubule</keyword>
<evidence type="ECO:0000256" key="7">
    <source>
        <dbReference type="ARBA" id="ARBA00022927"/>
    </source>
</evidence>
<keyword evidence="10" id="KW-0505">Motor protein</keyword>
<dbReference type="GO" id="GO:0005874">
    <property type="term" value="C:microtubule"/>
    <property type="evidence" value="ECO:0007669"/>
    <property type="project" value="UniProtKB-KW"/>
</dbReference>
<comment type="similarity">
    <text evidence="10">Belongs to the dynein light chain family.</text>
</comment>
<dbReference type="PANTHER" id="PTHR11886:SF35">
    <property type="entry name" value="DYNEIN LIGHT CHAIN"/>
    <property type="match status" value="1"/>
</dbReference>
<keyword evidence="9" id="KW-0539">Nucleus</keyword>
<keyword evidence="7" id="KW-0653">Protein transport</keyword>
<dbReference type="GO" id="GO:0051028">
    <property type="term" value="P:mRNA transport"/>
    <property type="evidence" value="ECO:0007669"/>
    <property type="project" value="UniProtKB-KW"/>
</dbReference>
<name>A0A0R3WBW3_TAEAS</name>
<evidence type="ECO:0000256" key="1">
    <source>
        <dbReference type="ARBA" id="ARBA00004123"/>
    </source>
</evidence>
<evidence type="ECO:0000313" key="12">
    <source>
        <dbReference type="Proteomes" id="UP000282613"/>
    </source>
</evidence>
<reference evidence="11 12" key="2">
    <citation type="submission" date="2018-11" db="EMBL/GenBank/DDBJ databases">
        <authorList>
            <consortium name="Pathogen Informatics"/>
        </authorList>
    </citation>
    <scope>NUCLEOTIDE SEQUENCE [LARGE SCALE GENOMIC DNA]</scope>
</reference>
<keyword evidence="8 10" id="KW-0206">Cytoskeleton</keyword>
<dbReference type="EMBL" id="UYRS01018738">
    <property type="protein sequence ID" value="VDK39655.1"/>
    <property type="molecule type" value="Genomic_DNA"/>
</dbReference>
<evidence type="ECO:0000256" key="5">
    <source>
        <dbReference type="ARBA" id="ARBA00022701"/>
    </source>
</evidence>
<evidence type="ECO:0000313" key="11">
    <source>
        <dbReference type="EMBL" id="VDK39655.1"/>
    </source>
</evidence>
<evidence type="ECO:0000256" key="2">
    <source>
        <dbReference type="ARBA" id="ARBA00004245"/>
    </source>
</evidence>
<keyword evidence="10" id="KW-0243">Dynein</keyword>
<proteinExistence type="inferred from homology"/>
<protein>
    <recommendedName>
        <fullName evidence="10">Dynein light chain</fullName>
    </recommendedName>
</protein>
<accession>A0A0R3WBW3</accession>
<evidence type="ECO:0000256" key="9">
    <source>
        <dbReference type="ARBA" id="ARBA00023242"/>
    </source>
</evidence>
<dbReference type="GO" id="GO:0005868">
    <property type="term" value="C:cytoplasmic dynein complex"/>
    <property type="evidence" value="ECO:0007669"/>
    <property type="project" value="TreeGrafter"/>
</dbReference>
<dbReference type="Pfam" id="PF01221">
    <property type="entry name" value="Dynein_light"/>
    <property type="match status" value="1"/>
</dbReference>
<dbReference type="AlphaFoldDB" id="A0A0R3WBW3"/>
<organism evidence="13">
    <name type="scientific">Taenia asiatica</name>
    <name type="common">Asian tapeworm</name>
    <dbReference type="NCBI Taxonomy" id="60517"/>
    <lineage>
        <taxon>Eukaryota</taxon>
        <taxon>Metazoa</taxon>
        <taxon>Spiralia</taxon>
        <taxon>Lophotrochozoa</taxon>
        <taxon>Platyhelminthes</taxon>
        <taxon>Cestoda</taxon>
        <taxon>Eucestoda</taxon>
        <taxon>Cyclophyllidea</taxon>
        <taxon>Taeniidae</taxon>
        <taxon>Taenia</taxon>
    </lineage>
</organism>
<dbReference type="GO" id="GO:0045505">
    <property type="term" value="F:dynein intermediate chain binding"/>
    <property type="evidence" value="ECO:0007669"/>
    <property type="project" value="TreeGrafter"/>
</dbReference>
<comment type="subcellular location">
    <subcellularLocation>
        <location evidence="2 10">Cytoplasm</location>
        <location evidence="2 10">Cytoskeleton</location>
    </subcellularLocation>
    <subcellularLocation>
        <location evidence="1">Nucleus</location>
    </subcellularLocation>
</comment>
<keyword evidence="6" id="KW-0509">mRNA transport</keyword>
<evidence type="ECO:0000256" key="4">
    <source>
        <dbReference type="ARBA" id="ARBA00022490"/>
    </source>
</evidence>
<keyword evidence="4 10" id="KW-0963">Cytoplasm</keyword>
<dbReference type="Gene3D" id="3.30.740.10">
    <property type="entry name" value="Protein Inhibitor Of Neuronal Nitric Oxide Synthase"/>
    <property type="match status" value="1"/>
</dbReference>
<dbReference type="FunFam" id="3.30.740.10:FF:000005">
    <property type="entry name" value="Dynein light chain"/>
    <property type="match status" value="1"/>
</dbReference>
<keyword evidence="12" id="KW-1185">Reference proteome</keyword>
<dbReference type="SUPFAM" id="SSF54648">
    <property type="entry name" value="DLC"/>
    <property type="match status" value="1"/>
</dbReference>
<dbReference type="OrthoDB" id="6506078at2759"/>
<dbReference type="STRING" id="60517.A0A0R3WBW3"/>
<dbReference type="SMART" id="SM01375">
    <property type="entry name" value="Dynein_light"/>
    <property type="match status" value="1"/>
</dbReference>
<dbReference type="InterPro" id="IPR001372">
    <property type="entry name" value="Dynein_light_chain_typ-1/2"/>
</dbReference>
<dbReference type="GO" id="GO:0015031">
    <property type="term" value="P:protein transport"/>
    <property type="evidence" value="ECO:0007669"/>
    <property type="project" value="UniProtKB-KW"/>
</dbReference>
<reference evidence="13" key="1">
    <citation type="submission" date="2017-02" db="UniProtKB">
        <authorList>
            <consortium name="WormBaseParasite"/>
        </authorList>
    </citation>
    <scope>IDENTIFICATION</scope>
</reference>
<dbReference type="Proteomes" id="UP000282613">
    <property type="component" value="Unassembled WGS sequence"/>
</dbReference>
<evidence type="ECO:0000313" key="13">
    <source>
        <dbReference type="WBParaSite" id="TASK_0000815201-mRNA-1"/>
    </source>
</evidence>
<keyword evidence="3" id="KW-0813">Transport</keyword>
<dbReference type="PANTHER" id="PTHR11886">
    <property type="entry name" value="DYNEIN LIGHT CHAIN"/>
    <property type="match status" value="1"/>
</dbReference>
<evidence type="ECO:0000256" key="3">
    <source>
        <dbReference type="ARBA" id="ARBA00022448"/>
    </source>
</evidence>